<sequence length="21" mass="2366">MITDEKISNKFLVVAMNNGQI</sequence>
<protein>
    <submittedName>
        <fullName evidence="1">Uncharacterized protein</fullName>
    </submittedName>
</protein>
<proteinExistence type="predicted"/>
<dbReference type="EMBL" id="GBXM01094311">
    <property type="protein sequence ID" value="JAH14266.1"/>
    <property type="molecule type" value="Transcribed_RNA"/>
</dbReference>
<evidence type="ECO:0000313" key="1">
    <source>
        <dbReference type="EMBL" id="JAH14266.1"/>
    </source>
</evidence>
<organism evidence="1">
    <name type="scientific">Anguilla anguilla</name>
    <name type="common">European freshwater eel</name>
    <name type="synonym">Muraena anguilla</name>
    <dbReference type="NCBI Taxonomy" id="7936"/>
    <lineage>
        <taxon>Eukaryota</taxon>
        <taxon>Metazoa</taxon>
        <taxon>Chordata</taxon>
        <taxon>Craniata</taxon>
        <taxon>Vertebrata</taxon>
        <taxon>Euteleostomi</taxon>
        <taxon>Actinopterygii</taxon>
        <taxon>Neopterygii</taxon>
        <taxon>Teleostei</taxon>
        <taxon>Anguilliformes</taxon>
        <taxon>Anguillidae</taxon>
        <taxon>Anguilla</taxon>
    </lineage>
</organism>
<dbReference type="AlphaFoldDB" id="A0A0E9QBN5"/>
<name>A0A0E9QBN5_ANGAN</name>
<accession>A0A0E9QBN5</accession>
<reference evidence="1" key="1">
    <citation type="submission" date="2014-11" db="EMBL/GenBank/DDBJ databases">
        <authorList>
            <person name="Amaro Gonzalez C."/>
        </authorList>
    </citation>
    <scope>NUCLEOTIDE SEQUENCE</scope>
</reference>
<reference evidence="1" key="2">
    <citation type="journal article" date="2015" name="Fish Shellfish Immunol.">
        <title>Early steps in the European eel (Anguilla anguilla)-Vibrio vulnificus interaction in the gills: Role of the RtxA13 toxin.</title>
        <authorList>
            <person name="Callol A."/>
            <person name="Pajuelo D."/>
            <person name="Ebbesson L."/>
            <person name="Teles M."/>
            <person name="MacKenzie S."/>
            <person name="Amaro C."/>
        </authorList>
    </citation>
    <scope>NUCLEOTIDE SEQUENCE</scope>
</reference>